<proteinExistence type="predicted"/>
<name>A0ABS3CGC6_9BACT</name>
<dbReference type="RefSeq" id="WP_206586790.1">
    <property type="nucleotide sequence ID" value="NZ_JAFKCU010000002.1"/>
</dbReference>
<sequence length="416" mass="46541">MNDQKIYIIGAGLAGLVAAIELEKAGFAPIILESTGEIGGRVKTDEIDGFLMDHGFQVLLTAYPEVKHYLDLSALHLKTFEPGAVIFGEKDSYIISDPLRNPLKVVGMAFSRVGTFLDKVKMFSLTQELKKKPVEEIFSSPSVPTLQYLKSYGFSNQIIDNFFRPFFRGIFLEKHLNTSSRMFEFVFKMFSLGHAAVPEKGMGEIPKMLRNQLSNTQIYFNSPVKKVEGKTIFMKNGDELEADRIIICTQPDRIMEQLQGQFPAAKPVITLYFSLQKSFMARPMLGLVPGESHLINNMVFMDDVSPAYSKNDRSILTVTVLESDLNEKDLVQAVQGELEHLSGIKAEYFKFHKSYYITHALPTVVDLKASIPVTECKIMDHVYLGGDYMLNGSINAAMTSGRLAAEAVMLSYTPTH</sequence>
<gene>
    <name evidence="2" type="ORF">J0A69_11985</name>
</gene>
<dbReference type="PANTHER" id="PTHR42841">
    <property type="entry name" value="AMINE OXIDASE"/>
    <property type="match status" value="1"/>
</dbReference>
<organism evidence="2 3">
    <name type="scientific">Algoriphagus pacificus</name>
    <dbReference type="NCBI Taxonomy" id="2811234"/>
    <lineage>
        <taxon>Bacteria</taxon>
        <taxon>Pseudomonadati</taxon>
        <taxon>Bacteroidota</taxon>
        <taxon>Cytophagia</taxon>
        <taxon>Cytophagales</taxon>
        <taxon>Cyclobacteriaceae</taxon>
        <taxon>Algoriphagus</taxon>
    </lineage>
</organism>
<protein>
    <submittedName>
        <fullName evidence="2">FAD-dependent oxidoreductase</fullName>
    </submittedName>
</protein>
<accession>A0ABS3CGC6</accession>
<evidence type="ECO:0000313" key="2">
    <source>
        <dbReference type="EMBL" id="MBN7816157.1"/>
    </source>
</evidence>
<dbReference type="EMBL" id="JAFKCU010000002">
    <property type="protein sequence ID" value="MBN7816157.1"/>
    <property type="molecule type" value="Genomic_DNA"/>
</dbReference>
<keyword evidence="3" id="KW-1185">Reference proteome</keyword>
<reference evidence="2 3" key="1">
    <citation type="submission" date="2021-03" db="EMBL/GenBank/DDBJ databases">
        <title>novel species isolated from a fishpond in China.</title>
        <authorList>
            <person name="Lu H."/>
            <person name="Cai Z."/>
        </authorList>
    </citation>
    <scope>NUCLEOTIDE SEQUENCE [LARGE SCALE GENOMIC DNA]</scope>
    <source>
        <strain evidence="2 3">YJ13C</strain>
    </source>
</reference>
<feature type="domain" description="Amine oxidase" evidence="1">
    <location>
        <begin position="13"/>
        <end position="409"/>
    </location>
</feature>
<dbReference type="Gene3D" id="3.50.50.60">
    <property type="entry name" value="FAD/NAD(P)-binding domain"/>
    <property type="match status" value="1"/>
</dbReference>
<dbReference type="Proteomes" id="UP000664480">
    <property type="component" value="Unassembled WGS sequence"/>
</dbReference>
<dbReference type="SUPFAM" id="SSF51905">
    <property type="entry name" value="FAD/NAD(P)-binding domain"/>
    <property type="match status" value="1"/>
</dbReference>
<comment type="caution">
    <text evidence="2">The sequence shown here is derived from an EMBL/GenBank/DDBJ whole genome shotgun (WGS) entry which is preliminary data.</text>
</comment>
<evidence type="ECO:0000259" key="1">
    <source>
        <dbReference type="Pfam" id="PF01593"/>
    </source>
</evidence>
<evidence type="ECO:0000313" key="3">
    <source>
        <dbReference type="Proteomes" id="UP000664480"/>
    </source>
</evidence>
<dbReference type="Pfam" id="PF01593">
    <property type="entry name" value="Amino_oxidase"/>
    <property type="match status" value="1"/>
</dbReference>
<dbReference type="InterPro" id="IPR036188">
    <property type="entry name" value="FAD/NAD-bd_sf"/>
</dbReference>
<dbReference type="InterPro" id="IPR002937">
    <property type="entry name" value="Amino_oxidase"/>
</dbReference>